<name>X1GE72_9ZZZZ</name>
<evidence type="ECO:0000313" key="1">
    <source>
        <dbReference type="EMBL" id="GAH31343.1"/>
    </source>
</evidence>
<dbReference type="AlphaFoldDB" id="X1GE72"/>
<proteinExistence type="predicted"/>
<gene>
    <name evidence="1" type="ORF">S03H2_25045</name>
</gene>
<protein>
    <submittedName>
        <fullName evidence="1">Uncharacterized protein</fullName>
    </submittedName>
</protein>
<reference evidence="1" key="1">
    <citation type="journal article" date="2014" name="Front. Microbiol.">
        <title>High frequency of phylogenetically diverse reductive dehalogenase-homologous genes in deep subseafloor sedimentary metagenomes.</title>
        <authorList>
            <person name="Kawai M."/>
            <person name="Futagami T."/>
            <person name="Toyoda A."/>
            <person name="Takaki Y."/>
            <person name="Nishi S."/>
            <person name="Hori S."/>
            <person name="Arai W."/>
            <person name="Tsubouchi T."/>
            <person name="Morono Y."/>
            <person name="Uchiyama I."/>
            <person name="Ito T."/>
            <person name="Fujiyama A."/>
            <person name="Inagaki F."/>
            <person name="Takami H."/>
        </authorList>
    </citation>
    <scope>NUCLEOTIDE SEQUENCE</scope>
    <source>
        <strain evidence="1">Expedition CK06-06</strain>
    </source>
</reference>
<comment type="caution">
    <text evidence="1">The sequence shown here is derived from an EMBL/GenBank/DDBJ whole genome shotgun (WGS) entry which is preliminary data.</text>
</comment>
<accession>X1GE72</accession>
<sequence>MKKLKLVSSLGLLPTQTDIYSGEETIQFDNRHPIFKTLMKLEFEDVLRSFTRK</sequence>
<dbReference type="EMBL" id="BARU01014069">
    <property type="protein sequence ID" value="GAH31343.1"/>
    <property type="molecule type" value="Genomic_DNA"/>
</dbReference>
<organism evidence="1">
    <name type="scientific">marine sediment metagenome</name>
    <dbReference type="NCBI Taxonomy" id="412755"/>
    <lineage>
        <taxon>unclassified sequences</taxon>
        <taxon>metagenomes</taxon>
        <taxon>ecological metagenomes</taxon>
    </lineage>
</organism>